<gene>
    <name evidence="3" type="ORF">Bca52824_012887</name>
</gene>
<dbReference type="Proteomes" id="UP000886595">
    <property type="component" value="Unassembled WGS sequence"/>
</dbReference>
<dbReference type="EMBL" id="JAAMPC010000003">
    <property type="protein sequence ID" value="KAG2319674.1"/>
    <property type="molecule type" value="Genomic_DNA"/>
</dbReference>
<dbReference type="AlphaFoldDB" id="A0A8X8B0S4"/>
<comment type="similarity">
    <text evidence="1">Belongs to the DP1 family.</text>
</comment>
<reference evidence="3 4" key="1">
    <citation type="submission" date="2020-02" db="EMBL/GenBank/DDBJ databases">
        <authorList>
            <person name="Ma Q."/>
            <person name="Huang Y."/>
            <person name="Song X."/>
            <person name="Pei D."/>
        </authorList>
    </citation>
    <scope>NUCLEOTIDE SEQUENCE [LARGE SCALE GENOMIC DNA]</scope>
    <source>
        <strain evidence="3">Sxm20200214</strain>
        <tissue evidence="3">Leaf</tissue>
    </source>
</reference>
<feature type="compositionally biased region" description="Low complexity" evidence="2">
    <location>
        <begin position="199"/>
        <end position="211"/>
    </location>
</feature>
<organism evidence="3 4">
    <name type="scientific">Brassica carinata</name>
    <name type="common">Ethiopian mustard</name>
    <name type="synonym">Abyssinian cabbage</name>
    <dbReference type="NCBI Taxonomy" id="52824"/>
    <lineage>
        <taxon>Eukaryota</taxon>
        <taxon>Viridiplantae</taxon>
        <taxon>Streptophyta</taxon>
        <taxon>Embryophyta</taxon>
        <taxon>Tracheophyta</taxon>
        <taxon>Spermatophyta</taxon>
        <taxon>Magnoliopsida</taxon>
        <taxon>eudicotyledons</taxon>
        <taxon>Gunneridae</taxon>
        <taxon>Pentapetalae</taxon>
        <taxon>rosids</taxon>
        <taxon>malvids</taxon>
        <taxon>Brassicales</taxon>
        <taxon>Brassicaceae</taxon>
        <taxon>Brassiceae</taxon>
        <taxon>Brassica</taxon>
    </lineage>
</organism>
<dbReference type="GO" id="GO:0016020">
    <property type="term" value="C:membrane"/>
    <property type="evidence" value="ECO:0007669"/>
    <property type="project" value="UniProtKB-SubCell"/>
</dbReference>
<evidence type="ECO:0000256" key="1">
    <source>
        <dbReference type="RuleBase" id="RU362006"/>
    </source>
</evidence>
<comment type="caution">
    <text evidence="3">The sequence shown here is derived from an EMBL/GenBank/DDBJ whole genome shotgun (WGS) entry which is preliminary data.</text>
</comment>
<comment type="subcellular location">
    <subcellularLocation>
        <location evidence="1">Membrane</location>
        <topology evidence="1">Multi-pass membrane protein</topology>
    </subcellularLocation>
</comment>
<dbReference type="OrthoDB" id="434647at2759"/>
<proteinExistence type="inferred from homology"/>
<dbReference type="PANTHER" id="PTHR12300:SF140">
    <property type="entry name" value="HVA22-LIKE PROTEIN"/>
    <property type="match status" value="1"/>
</dbReference>
<name>A0A8X8B0S4_BRACI</name>
<evidence type="ECO:0000256" key="2">
    <source>
        <dbReference type="SAM" id="MobiDB-lite"/>
    </source>
</evidence>
<sequence length="340" mass="38428">MIGSFLTRGLVMVFGYAYPAYECYKAVEKNKPEIQQLRFWCQYWILVAALTVFERVGDTFASWLVLLLKKHFQIEIDIYTYVVSVLFSSRVPLYSEAKLAFFIYLWFPKTRGTTYVYDSFFRPYVAKHENEIDRNLVELRTRAGDMAVIYCRKAVCYGQTRVTEILQFVALQSTPKPKPKEKKQTPPEAEEQKQPDLKAASQAQAASSLQARPQTKKPQLPTKEPISVKPIISPRKQLQQQQQQHTETKEAKQSASQTKLTPLTPPPSPSTATKPNADPAQPSPSTTTEAEKASETVAALPASAIKRASSSKETIRETIMEETLRVTRGSLRKARSTGTR</sequence>
<feature type="region of interest" description="Disordered" evidence="2">
    <location>
        <begin position="175"/>
        <end position="340"/>
    </location>
</feature>
<accession>A0A8X8B0S4</accession>
<evidence type="ECO:0000313" key="4">
    <source>
        <dbReference type="Proteomes" id="UP000886595"/>
    </source>
</evidence>
<keyword evidence="4" id="KW-1185">Reference proteome</keyword>
<dbReference type="PANTHER" id="PTHR12300">
    <property type="entry name" value="HVA22-LIKE PROTEINS"/>
    <property type="match status" value="1"/>
</dbReference>
<feature type="compositionally biased region" description="Basic and acidic residues" evidence="2">
    <location>
        <begin position="182"/>
        <end position="196"/>
    </location>
</feature>
<feature type="compositionally biased region" description="Basic residues" evidence="2">
    <location>
        <begin position="330"/>
        <end position="340"/>
    </location>
</feature>
<evidence type="ECO:0000313" key="3">
    <source>
        <dbReference type="EMBL" id="KAG2319674.1"/>
    </source>
</evidence>
<dbReference type="InterPro" id="IPR004345">
    <property type="entry name" value="TB2_DP1_HVA22"/>
</dbReference>
<feature type="compositionally biased region" description="Basic and acidic residues" evidence="2">
    <location>
        <begin position="313"/>
        <end position="325"/>
    </location>
</feature>
<dbReference type="Pfam" id="PF03134">
    <property type="entry name" value="TB2_DP1_HVA22"/>
    <property type="match status" value="2"/>
</dbReference>
<protein>
    <recommendedName>
        <fullName evidence="1">HVA22-like protein</fullName>
    </recommendedName>
</protein>